<dbReference type="InterPro" id="IPR025614">
    <property type="entry name" value="Cell_morpho_N"/>
</dbReference>
<dbReference type="OrthoDB" id="16372at2759"/>
<dbReference type="PANTHER" id="PTHR12295">
    <property type="entry name" value="FURRY-RELATED"/>
    <property type="match status" value="1"/>
</dbReference>
<evidence type="ECO:0000259" key="1">
    <source>
        <dbReference type="Pfam" id="PF14222"/>
    </source>
</evidence>
<sequence length="519" mass="59299">MASKPRAGSSSSGNSETDAKTVLPADHLMFRLLGDFKEHTKVKIDIFIRDDKIRIEDFFDGSDAKTFNNVLEGLSEVSKYYLNLIANALLQWRSSQHVIPAKSISKPKLDGSDTKKDSITPLVDERYKLIVDYIFCISLLTILNSLTKHNLNDQIGTQIESICFDNFKLERRAASPIIPDLCASILGQLSKYRLRSVSTRFFKEFQLCQSTNTLKAKALPIVQGIRFFKVKISSNNKLKQSLEFLSSYLEFFKNSRIKGDLRRAICEVLASILRPLTEEKFAPDVLYADWVNCVKEMYDFISRKTKKTKDILTSYPLLTILLCCGDKDFFIKNFWGLMDSFIKIKDKQIRPFSLESSQYLLECYLSKYSEQPEEVHERLHQVVSHVFPTGHSKKLTIGTNDSLDVFIDIICVIGNSRIDFAFEKIIFDLLRGGDPKDIYITTPEHLAGTRQHVWTVVAVEPDQTTQRTARKVASTRRIVYRAAQDCHLGHSHRLSSQVDCCRTRLHALQVFDPFGQGCM</sequence>
<name>F4Q6C8_CACFS</name>
<keyword evidence="3" id="KW-1185">Reference proteome</keyword>
<feature type="domain" description="Cell morphogenesis protein N-terminal" evidence="1">
    <location>
        <begin position="125"/>
        <end position="446"/>
    </location>
</feature>
<dbReference type="GO" id="GO:0000902">
    <property type="term" value="P:cell morphogenesis"/>
    <property type="evidence" value="ECO:0007669"/>
    <property type="project" value="InterPro"/>
</dbReference>
<dbReference type="KEGG" id="dfa:DFA_08976"/>
<reference evidence="3" key="1">
    <citation type="journal article" date="2011" name="Genome Res.">
        <title>Phylogeny-wide analysis of social amoeba genomes highlights ancient origins for complex intercellular communication.</title>
        <authorList>
            <person name="Heidel A.J."/>
            <person name="Lawal H.M."/>
            <person name="Felder M."/>
            <person name="Schilde C."/>
            <person name="Helps N.R."/>
            <person name="Tunggal B."/>
            <person name="Rivero F."/>
            <person name="John U."/>
            <person name="Schleicher M."/>
            <person name="Eichinger L."/>
            <person name="Platzer M."/>
            <person name="Noegel A.A."/>
            <person name="Schaap P."/>
            <person name="Gloeckner G."/>
        </authorList>
    </citation>
    <scope>NUCLEOTIDE SEQUENCE [LARGE SCALE GENOMIC DNA]</scope>
    <source>
        <strain evidence="3">SH3</strain>
    </source>
</reference>
<dbReference type="PANTHER" id="PTHR12295:SF30">
    <property type="entry name" value="PROTEIN FURRY"/>
    <property type="match status" value="1"/>
</dbReference>
<evidence type="ECO:0000313" key="2">
    <source>
        <dbReference type="EMBL" id="EGG16438.1"/>
    </source>
</evidence>
<gene>
    <name evidence="2" type="ORF">DFA_08976</name>
</gene>
<dbReference type="EMBL" id="GL883023">
    <property type="protein sequence ID" value="EGG16438.1"/>
    <property type="molecule type" value="Genomic_DNA"/>
</dbReference>
<organism evidence="2 3">
    <name type="scientific">Cavenderia fasciculata</name>
    <name type="common">Slime mold</name>
    <name type="synonym">Dictyostelium fasciculatum</name>
    <dbReference type="NCBI Taxonomy" id="261658"/>
    <lineage>
        <taxon>Eukaryota</taxon>
        <taxon>Amoebozoa</taxon>
        <taxon>Evosea</taxon>
        <taxon>Eumycetozoa</taxon>
        <taxon>Dictyostelia</taxon>
        <taxon>Acytosteliales</taxon>
        <taxon>Cavenderiaceae</taxon>
        <taxon>Cavenderia</taxon>
    </lineage>
</organism>
<dbReference type="Proteomes" id="UP000007797">
    <property type="component" value="Unassembled WGS sequence"/>
</dbReference>
<dbReference type="InterPro" id="IPR039867">
    <property type="entry name" value="Furry/Tao3/Mor2"/>
</dbReference>
<proteinExistence type="predicted"/>
<dbReference type="Pfam" id="PF14222">
    <property type="entry name" value="MOR2-PAG1_N"/>
    <property type="match status" value="1"/>
</dbReference>
<evidence type="ECO:0000313" key="3">
    <source>
        <dbReference type="Proteomes" id="UP000007797"/>
    </source>
</evidence>
<dbReference type="RefSeq" id="XP_004354838.1">
    <property type="nucleotide sequence ID" value="XM_004354786.1"/>
</dbReference>
<dbReference type="GeneID" id="14868506"/>
<protein>
    <recommendedName>
        <fullName evidence="1">Cell morphogenesis protein N-terminal domain-containing protein</fullName>
    </recommendedName>
</protein>
<dbReference type="STRING" id="1054147.F4Q6C8"/>
<accession>F4Q6C8</accession>
<dbReference type="GO" id="GO:0030427">
    <property type="term" value="C:site of polarized growth"/>
    <property type="evidence" value="ECO:0007669"/>
    <property type="project" value="TreeGrafter"/>
</dbReference>
<dbReference type="GO" id="GO:0005938">
    <property type="term" value="C:cell cortex"/>
    <property type="evidence" value="ECO:0007669"/>
    <property type="project" value="TreeGrafter"/>
</dbReference>
<dbReference type="AlphaFoldDB" id="F4Q6C8"/>